<organism evidence="1 2">
    <name type="scientific">Pedobacter caeni</name>
    <dbReference type="NCBI Taxonomy" id="288992"/>
    <lineage>
        <taxon>Bacteria</taxon>
        <taxon>Pseudomonadati</taxon>
        <taxon>Bacteroidota</taxon>
        <taxon>Sphingobacteriia</taxon>
        <taxon>Sphingobacteriales</taxon>
        <taxon>Sphingobacteriaceae</taxon>
        <taxon>Pedobacter</taxon>
    </lineage>
</organism>
<dbReference type="STRING" id="288992.SAMN04488522_1011458"/>
<dbReference type="Proteomes" id="UP000184287">
    <property type="component" value="Unassembled WGS sequence"/>
</dbReference>
<evidence type="ECO:0000313" key="1">
    <source>
        <dbReference type="EMBL" id="SHE87165.1"/>
    </source>
</evidence>
<keyword evidence="2" id="KW-1185">Reference proteome</keyword>
<name>A0A1M4X144_9SPHI</name>
<protein>
    <submittedName>
        <fullName evidence="1">Uncharacterized protein</fullName>
    </submittedName>
</protein>
<gene>
    <name evidence="1" type="ORF">SAMN04488522_1011458</name>
</gene>
<dbReference type="AlphaFoldDB" id="A0A1M4X144"/>
<proteinExistence type="predicted"/>
<dbReference type="EMBL" id="FQUQ01000001">
    <property type="protein sequence ID" value="SHE87165.1"/>
    <property type="molecule type" value="Genomic_DNA"/>
</dbReference>
<accession>A0A1M4X144</accession>
<reference evidence="2" key="1">
    <citation type="submission" date="2016-11" db="EMBL/GenBank/DDBJ databases">
        <authorList>
            <person name="Varghese N."/>
            <person name="Submissions S."/>
        </authorList>
    </citation>
    <scope>NUCLEOTIDE SEQUENCE [LARGE SCALE GENOMIC DNA]</scope>
    <source>
        <strain evidence="2">DSM 16990</strain>
    </source>
</reference>
<evidence type="ECO:0000313" key="2">
    <source>
        <dbReference type="Proteomes" id="UP000184287"/>
    </source>
</evidence>
<sequence>MHTMNRYTKMINTVGLLLLLTPILLIVSSARLSAQENFNVIVSIAKGDLNKDLLLDSVVVTQDTIADTSPYRLEIFFAKKGGGYQLNILTDQAINEQHPNGKDGYRDGYGFSEVTIKAGVIDIFCQLLRGHFRHKFRYQNGNFELIGYSSKTSDPLGMSAVDFNLSTGVYLETEKYDDSEKKDNKRRKIIRISPLPKLKDFVPYSNDLY</sequence>